<proteinExistence type="predicted"/>
<gene>
    <name evidence="1" type="ORF">GO755_38480</name>
</gene>
<comment type="caution">
    <text evidence="1">The sequence shown here is derived from an EMBL/GenBank/DDBJ whole genome shotgun (WGS) entry which is preliminary data.</text>
</comment>
<dbReference type="PROSITE" id="PS51257">
    <property type="entry name" value="PROKAR_LIPOPROTEIN"/>
    <property type="match status" value="1"/>
</dbReference>
<organism evidence="1 2">
    <name type="scientific">Spirosoma arboris</name>
    <dbReference type="NCBI Taxonomy" id="2682092"/>
    <lineage>
        <taxon>Bacteria</taxon>
        <taxon>Pseudomonadati</taxon>
        <taxon>Bacteroidota</taxon>
        <taxon>Cytophagia</taxon>
        <taxon>Cytophagales</taxon>
        <taxon>Cytophagaceae</taxon>
        <taxon>Spirosoma</taxon>
    </lineage>
</organism>
<sequence>MKATALLLLLTLLACNSQSRKQPIGIRVKRGADGKIVAVPDSSRRDSF</sequence>
<name>A0A7K1SQ79_9BACT</name>
<dbReference type="RefSeq" id="WP_157590764.1">
    <property type="nucleotide sequence ID" value="NZ_WPIN01000029.1"/>
</dbReference>
<keyword evidence="2" id="KW-1185">Reference proteome</keyword>
<accession>A0A7K1SQ79</accession>
<dbReference type="AlphaFoldDB" id="A0A7K1SQ79"/>
<protein>
    <submittedName>
        <fullName evidence="1">Uncharacterized protein</fullName>
    </submittedName>
</protein>
<evidence type="ECO:0000313" key="2">
    <source>
        <dbReference type="Proteomes" id="UP000436006"/>
    </source>
</evidence>
<dbReference type="EMBL" id="WPIN01000029">
    <property type="protein sequence ID" value="MVM35964.1"/>
    <property type="molecule type" value="Genomic_DNA"/>
</dbReference>
<reference evidence="1 2" key="1">
    <citation type="submission" date="2019-12" db="EMBL/GenBank/DDBJ databases">
        <title>Spirosoma sp. HMF4905 genome sequencing and assembly.</title>
        <authorList>
            <person name="Kang H."/>
            <person name="Cha I."/>
            <person name="Kim H."/>
            <person name="Joh K."/>
        </authorList>
    </citation>
    <scope>NUCLEOTIDE SEQUENCE [LARGE SCALE GENOMIC DNA]</scope>
    <source>
        <strain evidence="1 2">HMF4905</strain>
    </source>
</reference>
<evidence type="ECO:0000313" key="1">
    <source>
        <dbReference type="EMBL" id="MVM35964.1"/>
    </source>
</evidence>
<dbReference type="Proteomes" id="UP000436006">
    <property type="component" value="Unassembled WGS sequence"/>
</dbReference>